<dbReference type="SUPFAM" id="SSF52317">
    <property type="entry name" value="Class I glutamine amidotransferase-like"/>
    <property type="match status" value="1"/>
</dbReference>
<dbReference type="GO" id="GO:0019243">
    <property type="term" value="P:methylglyoxal catabolic process to D-lactate via S-lactoyl-glutathione"/>
    <property type="evidence" value="ECO:0007669"/>
    <property type="project" value="TreeGrafter"/>
</dbReference>
<dbReference type="GO" id="GO:0006508">
    <property type="term" value="P:proteolysis"/>
    <property type="evidence" value="ECO:0007669"/>
    <property type="project" value="UniProtKB-KW"/>
</dbReference>
<dbReference type="GO" id="GO:0019172">
    <property type="term" value="F:glyoxalase III activity"/>
    <property type="evidence" value="ECO:0007669"/>
    <property type="project" value="TreeGrafter"/>
</dbReference>
<keyword evidence="6" id="KW-0645">Protease</keyword>
<dbReference type="CDD" id="cd03141">
    <property type="entry name" value="GATase1_Hsp31_like"/>
    <property type="match status" value="1"/>
</dbReference>
<keyword evidence="1" id="KW-0346">Stress response</keyword>
<dbReference type="InterPro" id="IPR029062">
    <property type="entry name" value="Class_I_gatase-like"/>
</dbReference>
<feature type="signal peptide" evidence="4">
    <location>
        <begin position="1"/>
        <end position="23"/>
    </location>
</feature>
<sequence length="369" mass="39620">MKFIHLAASIVLLAAGLMVPAAAEAPKRVLMVISSNGVDGGETQPGYELEEFAHAYLIFKQNNITVDVASPMGGKAEPDKHDPQAAYALAIAGDKAILSKLDDTRPLAAVDPSAYDAVFIVGGKGAMFDLPDHQPLQRLIADIYDSGGVVSAVCHGPAALVNVTLSDGRYLVDGKSVNGFTNQEETLFSKGWASKFDFLLEDRLKERGARFEAAPMMLSHVARDGRLITGQNPASTPAVAEALVRALGLTPAAREPFRDETTYDLIARFLDGDAGALTAYEQAPDDYNGALLALYGYYFAQGATSPEATRQAIALMELVPAMQEHAQLQLQMARAYKQLDDTAKARALLQALLDRKPDFAQARALLDQL</sequence>
<evidence type="ECO:0000256" key="1">
    <source>
        <dbReference type="ARBA" id="ARBA00023016"/>
    </source>
</evidence>
<proteinExistence type="inferred from homology"/>
<evidence type="ECO:0000256" key="3">
    <source>
        <dbReference type="ARBA" id="ARBA00038493"/>
    </source>
</evidence>
<keyword evidence="4" id="KW-0732">Signal</keyword>
<dbReference type="InterPro" id="IPR050325">
    <property type="entry name" value="Prot/Nucl_acid_deglycase"/>
</dbReference>
<comment type="similarity">
    <text evidence="3">Belongs to the peptidase C56 family. HSP31-like subfamily.</text>
</comment>
<evidence type="ECO:0000256" key="4">
    <source>
        <dbReference type="SAM" id="SignalP"/>
    </source>
</evidence>
<dbReference type="AlphaFoldDB" id="A0A3M0CNP2"/>
<protein>
    <submittedName>
        <fullName evidence="6">Putative intracellular protease/amidase</fullName>
    </submittedName>
</protein>
<dbReference type="Gene3D" id="3.40.50.880">
    <property type="match status" value="1"/>
</dbReference>
<accession>A0A3M0CNP2</accession>
<reference evidence="6 7" key="1">
    <citation type="submission" date="2018-10" db="EMBL/GenBank/DDBJ databases">
        <title>Genomic Encyclopedia of Archaeal and Bacterial Type Strains, Phase II (KMG-II): from individual species to whole genera.</title>
        <authorList>
            <person name="Goeker M."/>
        </authorList>
    </citation>
    <scope>NUCLEOTIDE SEQUENCE [LARGE SCALE GENOMIC DNA]</scope>
    <source>
        <strain evidence="6 7">DSM 25217</strain>
    </source>
</reference>
<dbReference type="InParanoid" id="A0A3M0CNP2"/>
<keyword evidence="6" id="KW-0378">Hydrolase</keyword>
<comment type="caution">
    <text evidence="6">The sequence shown here is derived from an EMBL/GenBank/DDBJ whole genome shotgun (WGS) entry which is preliminary data.</text>
</comment>
<dbReference type="EMBL" id="REFR01000012">
    <property type="protein sequence ID" value="RMB04873.1"/>
    <property type="molecule type" value="Genomic_DNA"/>
</dbReference>
<evidence type="ECO:0000313" key="7">
    <source>
        <dbReference type="Proteomes" id="UP000271227"/>
    </source>
</evidence>
<dbReference type="Pfam" id="PF01965">
    <property type="entry name" value="DJ-1_PfpI"/>
    <property type="match status" value="1"/>
</dbReference>
<feature type="domain" description="DJ-1/PfpI" evidence="5">
    <location>
        <begin position="45"/>
        <end position="245"/>
    </location>
</feature>
<name>A0A3M0CNP2_9PROT</name>
<feature type="chain" id="PRO_5017992251" evidence="4">
    <location>
        <begin position="24"/>
        <end position="369"/>
    </location>
</feature>
<dbReference type="InterPro" id="IPR002818">
    <property type="entry name" value="DJ-1/PfpI"/>
</dbReference>
<dbReference type="Proteomes" id="UP000271227">
    <property type="component" value="Unassembled WGS sequence"/>
</dbReference>
<keyword evidence="7" id="KW-1185">Reference proteome</keyword>
<evidence type="ECO:0000256" key="2">
    <source>
        <dbReference type="ARBA" id="ARBA00023239"/>
    </source>
</evidence>
<evidence type="ECO:0000259" key="5">
    <source>
        <dbReference type="Pfam" id="PF01965"/>
    </source>
</evidence>
<dbReference type="PANTHER" id="PTHR48094">
    <property type="entry name" value="PROTEIN/NUCLEIC ACID DEGLYCASE DJ-1-RELATED"/>
    <property type="match status" value="1"/>
</dbReference>
<dbReference type="RefSeq" id="WP_170163806.1">
    <property type="nucleotide sequence ID" value="NZ_REFR01000012.1"/>
</dbReference>
<keyword evidence="2" id="KW-0456">Lyase</keyword>
<evidence type="ECO:0000313" key="6">
    <source>
        <dbReference type="EMBL" id="RMB04873.1"/>
    </source>
</evidence>
<gene>
    <name evidence="6" type="ORF">BXY39_2444</name>
</gene>
<dbReference type="GO" id="GO:0005737">
    <property type="term" value="C:cytoplasm"/>
    <property type="evidence" value="ECO:0007669"/>
    <property type="project" value="TreeGrafter"/>
</dbReference>
<organism evidence="6 7">
    <name type="scientific">Eilatimonas milleporae</name>
    <dbReference type="NCBI Taxonomy" id="911205"/>
    <lineage>
        <taxon>Bacteria</taxon>
        <taxon>Pseudomonadati</taxon>
        <taxon>Pseudomonadota</taxon>
        <taxon>Alphaproteobacteria</taxon>
        <taxon>Kordiimonadales</taxon>
        <taxon>Kordiimonadaceae</taxon>
        <taxon>Eilatimonas</taxon>
    </lineage>
</organism>
<dbReference type="PANTHER" id="PTHR48094:SF11">
    <property type="entry name" value="GLUTATHIONE-INDEPENDENT GLYOXALASE HSP31-RELATED"/>
    <property type="match status" value="1"/>
</dbReference>
<dbReference type="GO" id="GO:0008233">
    <property type="term" value="F:peptidase activity"/>
    <property type="evidence" value="ECO:0007669"/>
    <property type="project" value="UniProtKB-KW"/>
</dbReference>